<dbReference type="InterPro" id="IPR003313">
    <property type="entry name" value="AraC-bd"/>
</dbReference>
<dbReference type="SUPFAM" id="SSF46689">
    <property type="entry name" value="Homeodomain-like"/>
    <property type="match status" value="2"/>
</dbReference>
<dbReference type="Gene3D" id="1.10.10.60">
    <property type="entry name" value="Homeodomain-like"/>
    <property type="match status" value="2"/>
</dbReference>
<protein>
    <submittedName>
        <fullName evidence="5">AraC family transcriptional regulator</fullName>
    </submittedName>
</protein>
<feature type="domain" description="HTH araC/xylS-type" evidence="4">
    <location>
        <begin position="178"/>
        <end position="276"/>
    </location>
</feature>
<keyword evidence="2" id="KW-0238">DNA-binding</keyword>
<dbReference type="EMBL" id="JBBMER010000003">
    <property type="protein sequence ID" value="MEQ2379281.1"/>
    <property type="molecule type" value="Genomic_DNA"/>
</dbReference>
<evidence type="ECO:0000256" key="1">
    <source>
        <dbReference type="ARBA" id="ARBA00023015"/>
    </source>
</evidence>
<dbReference type="SMART" id="SM00342">
    <property type="entry name" value="HTH_ARAC"/>
    <property type="match status" value="1"/>
</dbReference>
<evidence type="ECO:0000259" key="4">
    <source>
        <dbReference type="PROSITE" id="PS01124"/>
    </source>
</evidence>
<dbReference type="InterPro" id="IPR009057">
    <property type="entry name" value="Homeodomain-like_sf"/>
</dbReference>
<dbReference type="Proteomes" id="UP001442364">
    <property type="component" value="Unassembled WGS sequence"/>
</dbReference>
<dbReference type="PROSITE" id="PS01124">
    <property type="entry name" value="HTH_ARAC_FAMILY_2"/>
    <property type="match status" value="1"/>
</dbReference>
<accession>A0ABV1BXY9</accession>
<keyword evidence="3" id="KW-0804">Transcription</keyword>
<reference evidence="5 6" key="1">
    <citation type="submission" date="2024-03" db="EMBL/GenBank/DDBJ databases">
        <title>Human intestinal bacterial collection.</title>
        <authorList>
            <person name="Pauvert C."/>
            <person name="Hitch T.C.A."/>
            <person name="Clavel T."/>
        </authorList>
    </citation>
    <scope>NUCLEOTIDE SEQUENCE [LARGE SCALE GENOMIC DNA]</scope>
    <source>
        <strain evidence="5 6">CLA-AA-H255</strain>
    </source>
</reference>
<dbReference type="SUPFAM" id="SSF51215">
    <property type="entry name" value="Regulatory protein AraC"/>
    <property type="match status" value="1"/>
</dbReference>
<dbReference type="InterPro" id="IPR037923">
    <property type="entry name" value="HTH-like"/>
</dbReference>
<proteinExistence type="predicted"/>
<organism evidence="5 6">
    <name type="scientific">[Lactobacillus] rogosae</name>
    <dbReference type="NCBI Taxonomy" id="706562"/>
    <lineage>
        <taxon>Bacteria</taxon>
        <taxon>Bacillati</taxon>
        <taxon>Bacillota</taxon>
        <taxon>Clostridia</taxon>
        <taxon>Lachnospirales</taxon>
        <taxon>Lachnospiraceae</taxon>
        <taxon>Lachnospira</taxon>
    </lineage>
</organism>
<comment type="caution">
    <text evidence="5">The sequence shown here is derived from an EMBL/GenBank/DDBJ whole genome shotgun (WGS) entry which is preliminary data.</text>
</comment>
<evidence type="ECO:0000256" key="3">
    <source>
        <dbReference type="ARBA" id="ARBA00023163"/>
    </source>
</evidence>
<dbReference type="PANTHER" id="PTHR43280:SF2">
    <property type="entry name" value="HTH-TYPE TRANSCRIPTIONAL REGULATOR EXSA"/>
    <property type="match status" value="1"/>
</dbReference>
<evidence type="ECO:0000256" key="2">
    <source>
        <dbReference type="ARBA" id="ARBA00023125"/>
    </source>
</evidence>
<dbReference type="InterPro" id="IPR018060">
    <property type="entry name" value="HTH_AraC"/>
</dbReference>
<dbReference type="Pfam" id="PF02311">
    <property type="entry name" value="AraC_binding"/>
    <property type="match status" value="1"/>
</dbReference>
<evidence type="ECO:0000313" key="6">
    <source>
        <dbReference type="Proteomes" id="UP001442364"/>
    </source>
</evidence>
<keyword evidence="1" id="KW-0805">Transcription regulation</keyword>
<gene>
    <name evidence="5" type="ORF">WMO14_05240</name>
</gene>
<name>A0ABV1BXY9_9FIRM</name>
<sequence>MPLPLKPGENIYIDHKIKEASYTMPAMQAAHDHYTIGYMVSGDRRWIATDNIRVCHAGDFGIAKPEVYHRNCPISDVPYDRYVIKVRTEVFEPIIEIIGHTQLDILCRNYLHFTKASQNEIQKMCAEMLYEYERNSDHSQLLLQGMFYKLFFYVYEHHISSDSDNNTLYLKRFDDRIQKAMIYAENNLEYGASLQNVADFACLSPSHFSRLFKAVTGSSYTEYITTVRLQHAKILLEIGEISISEVANKVGISNASYLSALLKKHYGITPTQIKRNSNSGNLT</sequence>
<keyword evidence="6" id="KW-1185">Reference proteome</keyword>
<dbReference type="RefSeq" id="WP_318255823.1">
    <property type="nucleotide sequence ID" value="NZ_DAWCMB010000281.1"/>
</dbReference>
<evidence type="ECO:0000313" key="5">
    <source>
        <dbReference type="EMBL" id="MEQ2379281.1"/>
    </source>
</evidence>
<dbReference type="Pfam" id="PF12833">
    <property type="entry name" value="HTH_18"/>
    <property type="match status" value="1"/>
</dbReference>
<dbReference type="PANTHER" id="PTHR43280">
    <property type="entry name" value="ARAC-FAMILY TRANSCRIPTIONAL REGULATOR"/>
    <property type="match status" value="1"/>
</dbReference>